<reference evidence="1" key="1">
    <citation type="journal article" date="2014" name="Nat. Commun.">
        <title>The tobacco genome sequence and its comparison with those of tomato and potato.</title>
        <authorList>
            <person name="Sierro N."/>
            <person name="Battey J.N."/>
            <person name="Ouadi S."/>
            <person name="Bakaher N."/>
            <person name="Bovet L."/>
            <person name="Willig A."/>
            <person name="Goepfert S."/>
            <person name="Peitsch M.C."/>
            <person name="Ivanov N.V."/>
        </authorList>
    </citation>
    <scope>NUCLEOTIDE SEQUENCE [LARGE SCALE GENOMIC DNA]</scope>
</reference>
<protein>
    <submittedName>
        <fullName evidence="2">Late blight resistance protein homolog R1A-3</fullName>
    </submittedName>
</protein>
<dbReference type="RefSeq" id="XP_075095501.1">
    <property type="nucleotide sequence ID" value="XM_075239400.1"/>
</dbReference>
<reference evidence="2" key="2">
    <citation type="submission" date="2025-08" db="UniProtKB">
        <authorList>
            <consortium name="RefSeq"/>
        </authorList>
    </citation>
    <scope>IDENTIFICATION</scope>
    <source>
        <tissue evidence="2">Leaf</tissue>
    </source>
</reference>
<sequence>MGLYLHLLVAGLVDCETNAMENDPEYENYRQVIFDTLLSETSFPWHLDVIAVNPVVLHIAQLILVLVLLYLPLIWKSARDKPWQIRELLRVMAYAAVNSLIQTLELFQRTYPAMINGQVAEMVDSLHANAEYFQRILENTSQQVYEKIKDLEGGMRAAVQHAEDLLESNIVGILRERYNQQKEKNNGAKWTIQDEARVLLQDLPQAIDKIDAMRKDLAKVIESSTSNVNANAYGTSTSQDHYVKPGDSSSPKRDSTVLLQEATVGLDNALTDITNRLLGSAFEREVIPILGMGGCGKTTLAKKAQDDLSIMSRFDIQVWVTISQEYHLREVLLSLVCSVAGNKFQDMSDDQLMEKAYRALKGRKYLIVIDDVWSTKIWDVMARILPNDNNGSRIILTTRLKDVAEYVNSDIPPHEMMPLSLDDSWKLLCDKLLSEDHTCPSELEEIGKKIVGKSKNVNKVVTSYPDKCLAVLAMSYYHLPIHLKPCFLHLGTFPEDHEIDAWRLIQLWVAEGILKSNKLRSLEEVAQDCLEDLASRNLVMVTRRKLNGQIKRCGMHDLLRDLSVSEAGKEKFLNLIRNINRAPNFPTHNCKVPRFSLHAHFSLEKFSDSSQDVRSLYIFKQLLGPTGRTAEFKALRVLVSIPRPIFKYHHCLTSDSAFLRYLEIRRGNDLTESLPYLYNLQTFIFKHDKLKCDAVLTLPDYIWNMKQLRYIHIQHCIHLPNPQSISSTNVEDSRSDLGLQHLQEFSRLCFASCTKEVLSCLTNLKKLRIANIQEDINGLEGTPGSLINLVYLKKLESLYLSCEMWELSSPLADSCSFPISLKRLTIFSGRLSCEDMTVLAKLPNLEVLKLRWVEFRPSVWKLNDEDQFKQLKFLLLVDNTYIKQWEASSVNFPNLRRLVLHQIRNLKRIPLAFAEICTLESIELYMCSRNLEKSAREIQEEVSSVAGNDCLHIDIYNDYHTYKRRV</sequence>
<name>A0AC58TE43_TOBAC</name>
<evidence type="ECO:0000313" key="1">
    <source>
        <dbReference type="Proteomes" id="UP000790787"/>
    </source>
</evidence>
<evidence type="ECO:0000313" key="2">
    <source>
        <dbReference type="RefSeq" id="XP_075095501.1"/>
    </source>
</evidence>
<accession>A0AC58TE43</accession>
<proteinExistence type="predicted"/>
<dbReference type="Proteomes" id="UP000790787">
    <property type="component" value="Chromosome 19"/>
</dbReference>
<gene>
    <name evidence="2" type="primary">LOC107775891</name>
</gene>
<organism evidence="1 2">
    <name type="scientific">Nicotiana tabacum</name>
    <name type="common">Common tobacco</name>
    <dbReference type="NCBI Taxonomy" id="4097"/>
    <lineage>
        <taxon>Eukaryota</taxon>
        <taxon>Viridiplantae</taxon>
        <taxon>Streptophyta</taxon>
        <taxon>Embryophyta</taxon>
        <taxon>Tracheophyta</taxon>
        <taxon>Spermatophyta</taxon>
        <taxon>Magnoliopsida</taxon>
        <taxon>eudicotyledons</taxon>
        <taxon>Gunneridae</taxon>
        <taxon>Pentapetalae</taxon>
        <taxon>asterids</taxon>
        <taxon>lamiids</taxon>
        <taxon>Solanales</taxon>
        <taxon>Solanaceae</taxon>
        <taxon>Nicotianoideae</taxon>
        <taxon>Nicotianeae</taxon>
        <taxon>Nicotiana</taxon>
    </lineage>
</organism>
<keyword evidence="1" id="KW-1185">Reference proteome</keyword>